<keyword evidence="9" id="KW-1015">Disulfide bond</keyword>
<evidence type="ECO:0000256" key="8">
    <source>
        <dbReference type="PIRSR" id="PIRSR001093-1"/>
    </source>
</evidence>
<evidence type="ECO:0000256" key="7">
    <source>
        <dbReference type="PIRNR" id="PIRNR001093"/>
    </source>
</evidence>
<dbReference type="Gene3D" id="3.20.20.80">
    <property type="entry name" value="Glycosidases"/>
    <property type="match status" value="1"/>
</dbReference>
<evidence type="ECO:0000256" key="1">
    <source>
        <dbReference type="ARBA" id="ARBA00001231"/>
    </source>
</evidence>
<dbReference type="PANTHER" id="PTHR22600:SF21">
    <property type="entry name" value="BETA-HEXOSAMINIDASE A"/>
    <property type="match status" value="1"/>
</dbReference>
<dbReference type="FunFam" id="3.20.20.80:FF:000063">
    <property type="entry name" value="Beta-hexosaminidase"/>
    <property type="match status" value="1"/>
</dbReference>
<name>A0A9Q0MII3_BLOTA</name>
<dbReference type="OMA" id="RLWSNEK"/>
<comment type="similarity">
    <text evidence="2 7">Belongs to the glycosyl hydrolase 20 family.</text>
</comment>
<dbReference type="GO" id="GO:0005975">
    <property type="term" value="P:carbohydrate metabolic process"/>
    <property type="evidence" value="ECO:0007669"/>
    <property type="project" value="InterPro"/>
</dbReference>
<keyword evidence="13" id="KW-1185">Reference proteome</keyword>
<dbReference type="PIRSF" id="PIRSF001093">
    <property type="entry name" value="B-hxosamndse_ab_euk"/>
    <property type="match status" value="1"/>
</dbReference>
<evidence type="ECO:0000256" key="4">
    <source>
        <dbReference type="ARBA" id="ARBA00022801"/>
    </source>
</evidence>
<dbReference type="InterPro" id="IPR015883">
    <property type="entry name" value="Glyco_hydro_20_cat"/>
</dbReference>
<evidence type="ECO:0000256" key="9">
    <source>
        <dbReference type="PIRSR" id="PIRSR001093-2"/>
    </source>
</evidence>
<keyword evidence="3" id="KW-0732">Signal</keyword>
<keyword evidence="6 7" id="KW-0326">Glycosidase</keyword>
<dbReference type="EC" id="3.2.1.52" evidence="7"/>
<dbReference type="Pfam" id="PF00728">
    <property type="entry name" value="Glyco_hydro_20"/>
    <property type="match status" value="1"/>
</dbReference>
<keyword evidence="4 7" id="KW-0378">Hydrolase</keyword>
<feature type="active site" description="Proton donor" evidence="8">
    <location>
        <position position="328"/>
    </location>
</feature>
<dbReference type="InterPro" id="IPR025705">
    <property type="entry name" value="Beta_hexosaminidase_sua/sub"/>
</dbReference>
<dbReference type="Pfam" id="PF14845">
    <property type="entry name" value="Glycohydro_20b2"/>
    <property type="match status" value="1"/>
</dbReference>
<feature type="disulfide bond" evidence="9">
    <location>
        <begin position="513"/>
        <end position="531"/>
    </location>
</feature>
<dbReference type="CDD" id="cd06562">
    <property type="entry name" value="GH20_HexA_HexB-like"/>
    <property type="match status" value="1"/>
</dbReference>
<dbReference type="OrthoDB" id="428480at2759"/>
<evidence type="ECO:0000259" key="11">
    <source>
        <dbReference type="Pfam" id="PF14845"/>
    </source>
</evidence>
<comment type="caution">
    <text evidence="12">The sequence shown here is derived from an EMBL/GenBank/DDBJ whole genome shotgun (WGS) entry which is preliminary data.</text>
</comment>
<dbReference type="EMBL" id="JAPWDV010000001">
    <property type="protein sequence ID" value="KAJ6224300.1"/>
    <property type="molecule type" value="Genomic_DNA"/>
</dbReference>
<accession>A0A9Q0MII3</accession>
<reference evidence="12" key="1">
    <citation type="submission" date="2022-12" db="EMBL/GenBank/DDBJ databases">
        <title>Genome assemblies of Blomia tropicalis.</title>
        <authorList>
            <person name="Cui Y."/>
        </authorList>
    </citation>
    <scope>NUCLEOTIDE SEQUENCE</scope>
    <source>
        <tissue evidence="12">Adult mites</tissue>
    </source>
</reference>
<dbReference type="InterPro" id="IPR029018">
    <property type="entry name" value="Hex-like_dom2"/>
</dbReference>
<dbReference type="PRINTS" id="PR00738">
    <property type="entry name" value="GLHYDRLASE20"/>
</dbReference>
<dbReference type="InterPro" id="IPR029019">
    <property type="entry name" value="HEX_eukaryotic_N"/>
</dbReference>
<keyword evidence="5" id="KW-0325">Glycoprotein</keyword>
<dbReference type="GO" id="GO:0016020">
    <property type="term" value="C:membrane"/>
    <property type="evidence" value="ECO:0007669"/>
    <property type="project" value="TreeGrafter"/>
</dbReference>
<dbReference type="AlphaFoldDB" id="A0A9Q0MII3"/>
<dbReference type="GO" id="GO:0006689">
    <property type="term" value="P:ganglioside catabolic process"/>
    <property type="evidence" value="ECO:0007669"/>
    <property type="project" value="TreeGrafter"/>
</dbReference>
<gene>
    <name evidence="12" type="ORF">RDWZM_002845</name>
</gene>
<evidence type="ECO:0000256" key="3">
    <source>
        <dbReference type="ARBA" id="ARBA00022729"/>
    </source>
</evidence>
<evidence type="ECO:0000313" key="12">
    <source>
        <dbReference type="EMBL" id="KAJ6224300.1"/>
    </source>
</evidence>
<protein>
    <recommendedName>
        <fullName evidence="7">Beta-hexosaminidase</fullName>
        <ecNumber evidence="7">3.2.1.52</ecNumber>
    </recommendedName>
</protein>
<feature type="domain" description="Beta-hexosaminidase eukaryotic type N-terminal" evidence="11">
    <location>
        <begin position="20"/>
        <end position="151"/>
    </location>
</feature>
<dbReference type="Gene3D" id="3.30.379.10">
    <property type="entry name" value="Chitobiase/beta-hexosaminidase domain 2-like"/>
    <property type="match status" value="1"/>
</dbReference>
<dbReference type="SUPFAM" id="SSF55545">
    <property type="entry name" value="beta-N-acetylhexosaminidase-like domain"/>
    <property type="match status" value="1"/>
</dbReference>
<dbReference type="PANTHER" id="PTHR22600">
    <property type="entry name" value="BETA-HEXOSAMINIDASE"/>
    <property type="match status" value="1"/>
</dbReference>
<sequence length="537" mass="61546">MFSLISTVIDTTKPPPPHFVWPHPQSIELLPQFFTINPNQFQIIVDSACDTLTSAIARYNPSRLFIQDCSQMDSSFNGTNFHTETLNLRSDSNHLGELRNLTLLFTGECERYPYFGMVERYYLKVDCEQGAFVFGESIWGALRGLETFSQLLVHVGVDQFVLHTARIHDYPRYSHRGLLIDTSRHFLPKKQILKTIDAMEMNKLNVLHWHMTDDQSFPFESETFPQLSRKGSYHASTHVYKAKDIGDIIEYARLRAVRIIPEFDSPGHTFSWGLGYPQLITACYDEQNQIKGGLLDPTSAVTYSFIRKLFLEIAEKFPDKYFHLGGDEVEDDCWAANINITSFMNRTNMTDDYERLQGFYVGQLVKIANHLNRSSIVWQEVLNSIGDDLPKDVLVQIWIEWPSVDLRWRDAIGNATAAGYKVLLSAPWYLDHISATVDWRRFYEEDPEDFDGTEQQRKLVIGGEACMWGEFTDASNLISKTWPRASAVAERLWSSKALNDSEKAIPRFREHGCRMRRNGLRVGPADGPGYCACDVAM</sequence>
<feature type="disulfide bond" evidence="9">
    <location>
        <begin position="49"/>
        <end position="109"/>
    </location>
</feature>
<evidence type="ECO:0000313" key="13">
    <source>
        <dbReference type="Proteomes" id="UP001142055"/>
    </source>
</evidence>
<dbReference type="GO" id="GO:0030203">
    <property type="term" value="P:glycosaminoglycan metabolic process"/>
    <property type="evidence" value="ECO:0007669"/>
    <property type="project" value="TreeGrafter"/>
</dbReference>
<organism evidence="12 13">
    <name type="scientific">Blomia tropicalis</name>
    <name type="common">Mite</name>
    <dbReference type="NCBI Taxonomy" id="40697"/>
    <lineage>
        <taxon>Eukaryota</taxon>
        <taxon>Metazoa</taxon>
        <taxon>Ecdysozoa</taxon>
        <taxon>Arthropoda</taxon>
        <taxon>Chelicerata</taxon>
        <taxon>Arachnida</taxon>
        <taxon>Acari</taxon>
        <taxon>Acariformes</taxon>
        <taxon>Sarcoptiformes</taxon>
        <taxon>Astigmata</taxon>
        <taxon>Glycyphagoidea</taxon>
        <taxon>Echimyopodidae</taxon>
        <taxon>Blomia</taxon>
    </lineage>
</organism>
<evidence type="ECO:0000259" key="10">
    <source>
        <dbReference type="Pfam" id="PF00728"/>
    </source>
</evidence>
<evidence type="ECO:0000256" key="2">
    <source>
        <dbReference type="ARBA" id="ARBA00006285"/>
    </source>
</evidence>
<proteinExistence type="inferred from homology"/>
<dbReference type="SUPFAM" id="SSF51445">
    <property type="entry name" value="(Trans)glycosidases"/>
    <property type="match status" value="1"/>
</dbReference>
<evidence type="ECO:0000256" key="6">
    <source>
        <dbReference type="ARBA" id="ARBA00023295"/>
    </source>
</evidence>
<dbReference type="InterPro" id="IPR017853">
    <property type="entry name" value="GH"/>
</dbReference>
<dbReference type="Proteomes" id="UP001142055">
    <property type="component" value="Chromosome 1"/>
</dbReference>
<feature type="domain" description="Glycoside hydrolase family 20 catalytic" evidence="10">
    <location>
        <begin position="173"/>
        <end position="495"/>
    </location>
</feature>
<dbReference type="GO" id="GO:0004563">
    <property type="term" value="F:beta-N-acetylhexosaminidase activity"/>
    <property type="evidence" value="ECO:0007669"/>
    <property type="project" value="UniProtKB-EC"/>
</dbReference>
<comment type="catalytic activity">
    <reaction evidence="1 7">
        <text>Hydrolysis of terminal non-reducing N-acetyl-D-hexosamine residues in N-acetyl-beta-D-hexosaminides.</text>
        <dbReference type="EC" id="3.2.1.52"/>
    </reaction>
</comment>
<dbReference type="GO" id="GO:0005764">
    <property type="term" value="C:lysosome"/>
    <property type="evidence" value="ECO:0007669"/>
    <property type="project" value="TreeGrafter"/>
</dbReference>
<feature type="disulfide bond" evidence="9">
    <location>
        <begin position="283"/>
        <end position="333"/>
    </location>
</feature>
<evidence type="ECO:0000256" key="5">
    <source>
        <dbReference type="ARBA" id="ARBA00023180"/>
    </source>
</evidence>